<organism evidence="1 2">
    <name type="scientific">Geopseudomonas aromaticivorans</name>
    <dbReference type="NCBI Taxonomy" id="2849492"/>
    <lineage>
        <taxon>Bacteria</taxon>
        <taxon>Pseudomonadati</taxon>
        <taxon>Pseudomonadota</taxon>
        <taxon>Gammaproteobacteria</taxon>
        <taxon>Pseudomonadales</taxon>
        <taxon>Pseudomonadaceae</taxon>
        <taxon>Geopseudomonas</taxon>
    </lineage>
</organism>
<dbReference type="PANTHER" id="PTHR23416">
    <property type="entry name" value="SIALIC ACID SYNTHASE-RELATED"/>
    <property type="match status" value="1"/>
</dbReference>
<gene>
    <name evidence="1" type="ORF">KRX52_12405</name>
</gene>
<protein>
    <submittedName>
        <fullName evidence="1">Acyltransferase</fullName>
    </submittedName>
</protein>
<accession>A0ABS6MYX2</accession>
<keyword evidence="1" id="KW-0012">Acyltransferase</keyword>
<proteinExistence type="predicted"/>
<dbReference type="Proteomes" id="UP000813068">
    <property type="component" value="Unassembled WGS sequence"/>
</dbReference>
<dbReference type="EMBL" id="JAHRGL010000030">
    <property type="protein sequence ID" value="MBV2133594.1"/>
    <property type="molecule type" value="Genomic_DNA"/>
</dbReference>
<dbReference type="CDD" id="cd04647">
    <property type="entry name" value="LbH_MAT_like"/>
    <property type="match status" value="1"/>
</dbReference>
<dbReference type="RefSeq" id="WP_217682040.1">
    <property type="nucleotide sequence ID" value="NZ_JAHRGL010000030.1"/>
</dbReference>
<keyword evidence="2" id="KW-1185">Reference proteome</keyword>
<dbReference type="PANTHER" id="PTHR23416:SF78">
    <property type="entry name" value="LIPOPOLYSACCHARIDE BIOSYNTHESIS O-ACETYL TRANSFERASE WBBJ-RELATED"/>
    <property type="match status" value="1"/>
</dbReference>
<sequence length="215" mass="24085">MLQRLALHLRNLAYKNRRTIKPGNRLELPSSSERNLKKVTIKLGGRNNRLIIGENVELTHCEIRLDGEDNLIEIGANVRFSSGKIYLRGTRGQHIRFGADTTVEGAYLLVDEAASIDIGRDCMFSTDIIIRTGDKHSILDAQTGARLNPSRDIRIADRVWIGRDVQILKGVVLHPETVVATRSLVSRAFDEGNCVVAGVPAKVVKRGTRWDRRRL</sequence>
<keyword evidence="1" id="KW-0808">Transferase</keyword>
<comment type="caution">
    <text evidence="1">The sequence shown here is derived from an EMBL/GenBank/DDBJ whole genome shotgun (WGS) entry which is preliminary data.</text>
</comment>
<evidence type="ECO:0000313" key="1">
    <source>
        <dbReference type="EMBL" id="MBV2133594.1"/>
    </source>
</evidence>
<dbReference type="InterPro" id="IPR051159">
    <property type="entry name" value="Hexapeptide_acetyltransf"/>
</dbReference>
<dbReference type="GO" id="GO:0016746">
    <property type="term" value="F:acyltransferase activity"/>
    <property type="evidence" value="ECO:0007669"/>
    <property type="project" value="UniProtKB-KW"/>
</dbReference>
<reference evidence="1 2" key="1">
    <citation type="submission" date="2021-06" db="EMBL/GenBank/DDBJ databases">
        <title>Differences between aerobic and microaerobic xylene degrading microbial communities.</title>
        <authorList>
            <person name="Banerjee S."/>
            <person name="Tancsics A."/>
        </authorList>
    </citation>
    <scope>NUCLEOTIDE SEQUENCE [LARGE SCALE GENOMIC DNA]</scope>
    <source>
        <strain evidence="1 2">MAP12</strain>
    </source>
</reference>
<name>A0ABS6MYX2_9GAMM</name>
<evidence type="ECO:0000313" key="2">
    <source>
        <dbReference type="Proteomes" id="UP000813068"/>
    </source>
</evidence>